<dbReference type="EMBL" id="CP035467">
    <property type="protein sequence ID" value="QCW83822.1"/>
    <property type="molecule type" value="Genomic_DNA"/>
</dbReference>
<dbReference type="KEGG" id="mbur:EQU24_17405"/>
<reference evidence="2" key="1">
    <citation type="journal article" date="2019" name="J. Bacteriol.">
        <title>A Mutagenic Screen Identifies a TonB-Dependent Receptor Required for the Lanthanide Metal Switch in the Type I Methanotroph 'Methylotuvimicrobium buryatense' 5GB1C.</title>
        <authorList>
            <person name="Groom J.D."/>
            <person name="Ford S.M."/>
            <person name="Pesesky M.W."/>
            <person name="Lidstrom M.E."/>
        </authorList>
    </citation>
    <scope>NUCLEOTIDE SEQUENCE [LARGE SCALE GENOMIC DNA]</scope>
    <source>
        <strain evidence="2">5GB1C</strain>
    </source>
</reference>
<keyword evidence="2" id="KW-1185">Reference proteome</keyword>
<name>A0A4P9UQU0_METBY</name>
<proteinExistence type="predicted"/>
<organism evidence="1 2">
    <name type="scientific">Methylotuvimicrobium buryatense</name>
    <name type="common">Methylomicrobium buryatense</name>
    <dbReference type="NCBI Taxonomy" id="95641"/>
    <lineage>
        <taxon>Bacteria</taxon>
        <taxon>Pseudomonadati</taxon>
        <taxon>Pseudomonadota</taxon>
        <taxon>Gammaproteobacteria</taxon>
        <taxon>Methylococcales</taxon>
        <taxon>Methylococcaceae</taxon>
        <taxon>Methylotuvimicrobium</taxon>
    </lineage>
</organism>
<protein>
    <submittedName>
        <fullName evidence="1">Uncharacterized protein</fullName>
    </submittedName>
</protein>
<evidence type="ECO:0000313" key="1">
    <source>
        <dbReference type="EMBL" id="QCW83822.1"/>
    </source>
</evidence>
<dbReference type="OrthoDB" id="598431at2"/>
<dbReference type="AlphaFoldDB" id="A0A4P9UQU0"/>
<accession>A0A4P9UQU0</accession>
<sequence>MKLVKNHPSQESQVIQMALNKAIANALEKKRKLGQYAVMWENNRVVYKGADAPDRHDDKQTT</sequence>
<dbReference type="Proteomes" id="UP000305881">
    <property type="component" value="Chromosome"/>
</dbReference>
<dbReference type="RefSeq" id="WP_017842346.1">
    <property type="nucleotide sequence ID" value="NZ_CP035467.1"/>
</dbReference>
<gene>
    <name evidence="1" type="ORF">EQU24_17405</name>
</gene>
<evidence type="ECO:0000313" key="2">
    <source>
        <dbReference type="Proteomes" id="UP000305881"/>
    </source>
</evidence>